<evidence type="ECO:0000313" key="2">
    <source>
        <dbReference type="Proteomes" id="UP001189429"/>
    </source>
</evidence>
<evidence type="ECO:0000313" key="1">
    <source>
        <dbReference type="EMBL" id="CAK0907749.1"/>
    </source>
</evidence>
<protein>
    <submittedName>
        <fullName evidence="1">Uncharacterized protein</fullName>
    </submittedName>
</protein>
<name>A0ABN9Y8A6_9DINO</name>
<proteinExistence type="predicted"/>
<dbReference type="EMBL" id="CAUYUJ010021914">
    <property type="protein sequence ID" value="CAK0907749.1"/>
    <property type="molecule type" value="Genomic_DNA"/>
</dbReference>
<organism evidence="1 2">
    <name type="scientific">Prorocentrum cordatum</name>
    <dbReference type="NCBI Taxonomy" id="2364126"/>
    <lineage>
        <taxon>Eukaryota</taxon>
        <taxon>Sar</taxon>
        <taxon>Alveolata</taxon>
        <taxon>Dinophyceae</taxon>
        <taxon>Prorocentrales</taxon>
        <taxon>Prorocentraceae</taxon>
        <taxon>Prorocentrum</taxon>
    </lineage>
</organism>
<dbReference type="Proteomes" id="UP001189429">
    <property type="component" value="Unassembled WGS sequence"/>
</dbReference>
<keyword evidence="2" id="KW-1185">Reference proteome</keyword>
<sequence>MYVALARARFGVEAPPWKVQHKQDIGRFYGDWSRVFPYIFLKGFVRRWQITFKHMWSDPVECRRVQIAEFRLSEHGGDGQWRVLRDAWPDFACRHGIQKSPGQIESMVAVFMCCSTAPNYFASFI</sequence>
<accession>A0ABN9Y8A6</accession>
<comment type="caution">
    <text evidence="1">The sequence shown here is derived from an EMBL/GenBank/DDBJ whole genome shotgun (WGS) entry which is preliminary data.</text>
</comment>
<reference evidence="1" key="1">
    <citation type="submission" date="2023-10" db="EMBL/GenBank/DDBJ databases">
        <authorList>
            <person name="Chen Y."/>
            <person name="Shah S."/>
            <person name="Dougan E. K."/>
            <person name="Thang M."/>
            <person name="Chan C."/>
        </authorList>
    </citation>
    <scope>NUCLEOTIDE SEQUENCE [LARGE SCALE GENOMIC DNA]</scope>
</reference>
<gene>
    <name evidence="1" type="ORF">PCOR1329_LOCUS82667</name>
</gene>